<dbReference type="Pfam" id="PF18592">
    <property type="entry name" value="Tho1_MOS11_C"/>
    <property type="match status" value="1"/>
</dbReference>
<dbReference type="Proteomes" id="UP000253472">
    <property type="component" value="Unassembled WGS sequence"/>
</dbReference>
<name>A0A367YM69_9ASCO</name>
<evidence type="ECO:0000256" key="1">
    <source>
        <dbReference type="ARBA" id="ARBA00022553"/>
    </source>
</evidence>
<feature type="compositionally biased region" description="Low complexity" evidence="3">
    <location>
        <begin position="41"/>
        <end position="72"/>
    </location>
</feature>
<feature type="compositionally biased region" description="Basic and acidic residues" evidence="3">
    <location>
        <begin position="73"/>
        <end position="83"/>
    </location>
</feature>
<dbReference type="SMART" id="SM00513">
    <property type="entry name" value="SAP"/>
    <property type="match status" value="1"/>
</dbReference>
<proteinExistence type="inferred from homology"/>
<accession>A0A367YM69</accession>
<dbReference type="PANTHER" id="PTHR46551">
    <property type="entry name" value="SAP DOMAIN-CONTAINING RIBONUCLEOPROTEIN"/>
    <property type="match status" value="1"/>
</dbReference>
<keyword evidence="6" id="KW-1185">Reference proteome</keyword>
<evidence type="ECO:0000256" key="3">
    <source>
        <dbReference type="SAM" id="MobiDB-lite"/>
    </source>
</evidence>
<dbReference type="PANTHER" id="PTHR46551:SF1">
    <property type="entry name" value="SAP DOMAIN-CONTAINING RIBONUCLEOPROTEIN"/>
    <property type="match status" value="1"/>
</dbReference>
<dbReference type="EMBL" id="QLNQ01000001">
    <property type="protein sequence ID" value="RCK66976.1"/>
    <property type="molecule type" value="Genomic_DNA"/>
</dbReference>
<feature type="compositionally biased region" description="Basic and acidic residues" evidence="3">
    <location>
        <begin position="25"/>
        <end position="40"/>
    </location>
</feature>
<dbReference type="AlphaFoldDB" id="A0A367YM69"/>
<reference evidence="5 6" key="1">
    <citation type="submission" date="2018-06" db="EMBL/GenBank/DDBJ databases">
        <title>Whole genome sequencing of Candida tropicalis (genome annotated by CSBL at Korea University).</title>
        <authorList>
            <person name="Ahn J."/>
        </authorList>
    </citation>
    <scope>NUCLEOTIDE SEQUENCE [LARGE SCALE GENOMIC DNA]</scope>
    <source>
        <strain evidence="5 6">ATCC 20962</strain>
    </source>
</reference>
<dbReference type="InterPro" id="IPR003034">
    <property type="entry name" value="SAP_dom"/>
</dbReference>
<feature type="region of interest" description="Disordered" evidence="3">
    <location>
        <begin position="167"/>
        <end position="186"/>
    </location>
</feature>
<comment type="similarity">
    <text evidence="2">Belongs to the SAP domain-containing ribonucleoprotein family.</text>
</comment>
<dbReference type="PROSITE" id="PS50800">
    <property type="entry name" value="SAP"/>
    <property type="match status" value="1"/>
</dbReference>
<feature type="domain" description="SAP" evidence="4">
    <location>
        <begin position="5"/>
        <end position="39"/>
    </location>
</feature>
<protein>
    <submittedName>
        <fullName evidence="5">Protein THO1</fullName>
    </submittedName>
</protein>
<evidence type="ECO:0000256" key="2">
    <source>
        <dbReference type="ARBA" id="ARBA00046328"/>
    </source>
</evidence>
<dbReference type="Gene3D" id="1.10.720.30">
    <property type="entry name" value="SAP domain"/>
    <property type="match status" value="1"/>
</dbReference>
<dbReference type="InterPro" id="IPR040746">
    <property type="entry name" value="THO1_MOS11_C"/>
</dbReference>
<feature type="region of interest" description="Disordered" evidence="3">
    <location>
        <begin position="17"/>
        <end position="107"/>
    </location>
</feature>
<gene>
    <name evidence="5" type="primary">THO1_0</name>
    <name evidence="5" type="ORF">Cantr_02597</name>
</gene>
<organism evidence="5 6">
    <name type="scientific">Candida viswanathii</name>
    <dbReference type="NCBI Taxonomy" id="5486"/>
    <lineage>
        <taxon>Eukaryota</taxon>
        <taxon>Fungi</taxon>
        <taxon>Dikarya</taxon>
        <taxon>Ascomycota</taxon>
        <taxon>Saccharomycotina</taxon>
        <taxon>Pichiomycetes</taxon>
        <taxon>Debaryomycetaceae</taxon>
        <taxon>Candida/Lodderomyces clade</taxon>
        <taxon>Candida</taxon>
    </lineage>
</organism>
<dbReference type="SUPFAM" id="SSF68906">
    <property type="entry name" value="SAP domain"/>
    <property type="match status" value="1"/>
</dbReference>
<comment type="caution">
    <text evidence="5">The sequence shown here is derived from an EMBL/GenBank/DDBJ whole genome shotgun (WGS) entry which is preliminary data.</text>
</comment>
<dbReference type="Pfam" id="PF02037">
    <property type="entry name" value="SAP"/>
    <property type="match status" value="1"/>
</dbReference>
<dbReference type="STRING" id="5486.A0A367YM69"/>
<dbReference type="GO" id="GO:0005634">
    <property type="term" value="C:nucleus"/>
    <property type="evidence" value="ECO:0007669"/>
    <property type="project" value="TreeGrafter"/>
</dbReference>
<evidence type="ECO:0000259" key="4">
    <source>
        <dbReference type="PROSITE" id="PS50800"/>
    </source>
</evidence>
<dbReference type="OrthoDB" id="445357at2759"/>
<dbReference type="InterPro" id="IPR036361">
    <property type="entry name" value="SAP_dom_sf"/>
</dbReference>
<keyword evidence="1" id="KW-0597">Phosphoprotein</keyword>
<dbReference type="InterPro" id="IPR052240">
    <property type="entry name" value="SAP_domain_ribonucleoprotein"/>
</dbReference>
<sequence>MSSELSSKTVAELKLLLKESGLSTDGKKAELVQRLQEHQEQGAGAAPAPAAAEQQEEQPQQQSEEQSTTAQETKPETEQTKEGDGEEESTLTVIQPKEPPKQLSAEERKELAISLLEKKIKRAEKFGDEQAANEARKDLKRVEKFGVELGTALAREIGLVDKTLPNRNRHNRRFNRGFKKSNRKGK</sequence>
<feature type="compositionally biased region" description="Basic and acidic residues" evidence="3">
    <location>
        <begin position="98"/>
        <end position="107"/>
    </location>
</feature>
<evidence type="ECO:0000313" key="6">
    <source>
        <dbReference type="Proteomes" id="UP000253472"/>
    </source>
</evidence>
<evidence type="ECO:0000313" key="5">
    <source>
        <dbReference type="EMBL" id="RCK66976.1"/>
    </source>
</evidence>
<dbReference type="GO" id="GO:0016973">
    <property type="term" value="P:poly(A)+ mRNA export from nucleus"/>
    <property type="evidence" value="ECO:0007669"/>
    <property type="project" value="TreeGrafter"/>
</dbReference>